<dbReference type="AlphaFoldDB" id="A0A4D6NUZ6"/>
<keyword evidence="6" id="KW-1133">Transmembrane helix</keyword>
<dbReference type="PROSITE" id="PS50934">
    <property type="entry name" value="SWIRM"/>
    <property type="match status" value="1"/>
</dbReference>
<dbReference type="SUPFAM" id="SSF46689">
    <property type="entry name" value="Homeodomain-like"/>
    <property type="match status" value="2"/>
</dbReference>
<protein>
    <submittedName>
        <fullName evidence="9">SWI/SNF related-matrix-associated actin-dependent regulator of chromatin subfamily C</fullName>
    </submittedName>
</protein>
<dbReference type="GO" id="GO:0003677">
    <property type="term" value="F:DNA binding"/>
    <property type="evidence" value="ECO:0007669"/>
    <property type="project" value="UniProtKB-KW"/>
</dbReference>
<feature type="domain" description="SWIRM" evidence="7">
    <location>
        <begin position="1"/>
        <end position="59"/>
    </location>
</feature>
<organism evidence="9 10">
    <name type="scientific">Vigna unguiculata</name>
    <name type="common">Cowpea</name>
    <dbReference type="NCBI Taxonomy" id="3917"/>
    <lineage>
        <taxon>Eukaryota</taxon>
        <taxon>Viridiplantae</taxon>
        <taxon>Streptophyta</taxon>
        <taxon>Embryophyta</taxon>
        <taxon>Tracheophyta</taxon>
        <taxon>Spermatophyta</taxon>
        <taxon>Magnoliopsida</taxon>
        <taxon>eudicotyledons</taxon>
        <taxon>Gunneridae</taxon>
        <taxon>Pentapetalae</taxon>
        <taxon>rosids</taxon>
        <taxon>fabids</taxon>
        <taxon>Fabales</taxon>
        <taxon>Fabaceae</taxon>
        <taxon>Papilionoideae</taxon>
        <taxon>50 kb inversion clade</taxon>
        <taxon>NPAAA clade</taxon>
        <taxon>indigoferoid/millettioid clade</taxon>
        <taxon>Phaseoleae</taxon>
        <taxon>Vigna</taxon>
    </lineage>
</organism>
<dbReference type="PANTHER" id="PTHR12802">
    <property type="entry name" value="SWI/SNF COMPLEX-RELATED"/>
    <property type="match status" value="1"/>
</dbReference>
<dbReference type="Proteomes" id="UP000501690">
    <property type="component" value="Linkage Group LG11"/>
</dbReference>
<reference evidence="9 10" key="1">
    <citation type="submission" date="2019-04" db="EMBL/GenBank/DDBJ databases">
        <title>An improved genome assembly and genetic linkage map for asparagus bean, Vigna unguiculata ssp. sesquipedialis.</title>
        <authorList>
            <person name="Xia Q."/>
            <person name="Zhang R."/>
            <person name="Dong Y."/>
        </authorList>
    </citation>
    <scope>NUCLEOTIDE SEQUENCE [LARGE SCALE GENOMIC DNA]</scope>
    <source>
        <tissue evidence="9">Leaf</tissue>
    </source>
</reference>
<dbReference type="Gene3D" id="1.10.10.10">
    <property type="entry name" value="Winged helix-like DNA-binding domain superfamily/Winged helix DNA-binding domain"/>
    <property type="match status" value="1"/>
</dbReference>
<dbReference type="InterPro" id="IPR001005">
    <property type="entry name" value="SANT/Myb"/>
</dbReference>
<evidence type="ECO:0000256" key="1">
    <source>
        <dbReference type="ARBA" id="ARBA00023015"/>
    </source>
</evidence>
<evidence type="ECO:0000259" key="7">
    <source>
        <dbReference type="PROSITE" id="PS50934"/>
    </source>
</evidence>
<dbReference type="CDD" id="cd00167">
    <property type="entry name" value="SANT"/>
    <property type="match status" value="1"/>
</dbReference>
<evidence type="ECO:0000256" key="5">
    <source>
        <dbReference type="SAM" id="MobiDB-lite"/>
    </source>
</evidence>
<feature type="domain" description="SANT" evidence="8">
    <location>
        <begin position="170"/>
        <end position="219"/>
    </location>
</feature>
<evidence type="ECO:0000313" key="9">
    <source>
        <dbReference type="EMBL" id="QCE16811.1"/>
    </source>
</evidence>
<dbReference type="EMBL" id="CP039355">
    <property type="protein sequence ID" value="QCE16811.1"/>
    <property type="molecule type" value="Genomic_DNA"/>
</dbReference>
<feature type="transmembrane region" description="Helical" evidence="6">
    <location>
        <begin position="98"/>
        <end position="120"/>
    </location>
</feature>
<keyword evidence="6" id="KW-0472">Membrane</keyword>
<dbReference type="PROSITE" id="PS51293">
    <property type="entry name" value="SANT"/>
    <property type="match status" value="1"/>
</dbReference>
<evidence type="ECO:0000313" key="10">
    <source>
        <dbReference type="Proteomes" id="UP000501690"/>
    </source>
</evidence>
<dbReference type="InterPro" id="IPR036388">
    <property type="entry name" value="WH-like_DNA-bd_sf"/>
</dbReference>
<dbReference type="InterPro" id="IPR009057">
    <property type="entry name" value="Homeodomain-like_sf"/>
</dbReference>
<name>A0A4D6NUZ6_VIGUN</name>
<keyword evidence="3" id="KW-0804">Transcription</keyword>
<dbReference type="InterPro" id="IPR017884">
    <property type="entry name" value="SANT_dom"/>
</dbReference>
<dbReference type="InterPro" id="IPR007526">
    <property type="entry name" value="SWIRM"/>
</dbReference>
<proteinExistence type="predicted"/>
<evidence type="ECO:0000256" key="6">
    <source>
        <dbReference type="SAM" id="Phobius"/>
    </source>
</evidence>
<accession>A0A4D6NUZ6</accession>
<dbReference type="PANTHER" id="PTHR12802:SF41">
    <property type="entry name" value="BRAHMA ASSOCIATED PROTEIN 155 KDA"/>
    <property type="match status" value="1"/>
</dbReference>
<dbReference type="Pfam" id="PF04433">
    <property type="entry name" value="SWIRM"/>
    <property type="match status" value="1"/>
</dbReference>
<keyword evidence="4" id="KW-0539">Nucleus</keyword>
<gene>
    <name evidence="9" type="ORF">DEO72_LG11g3830</name>
</gene>
<dbReference type="Pfam" id="PF00249">
    <property type="entry name" value="Myb_DNA-binding"/>
    <property type="match status" value="1"/>
</dbReference>
<keyword evidence="1" id="KW-0805">Transcription regulation</keyword>
<keyword evidence="10" id="KW-1185">Reference proteome</keyword>
<evidence type="ECO:0000259" key="8">
    <source>
        <dbReference type="PROSITE" id="PS51293"/>
    </source>
</evidence>
<feature type="region of interest" description="Disordered" evidence="5">
    <location>
        <begin position="258"/>
        <end position="285"/>
    </location>
</feature>
<evidence type="ECO:0000256" key="2">
    <source>
        <dbReference type="ARBA" id="ARBA00023125"/>
    </source>
</evidence>
<sequence length="466" mass="51790">MEIRKYLIKRFHTNRNVQFELKDLLEINLGDVDARQEVMVFLDYWGLINFDSLSSMGYVDSVKQEEPTVEYHCKSCSVDCSLKGYHCQKQIPSLLQGFVFINYLLFYGCLSLFVLIDFAVCHLDSNKLLYDVSDGADFYICTNCFSNGKFGSGMSSLDFLLMEPSEVPGISGGKWTDQETLLLHEALELYKENWNEISEHVAAKSKSSITLFQMPIEDAYVDCGDDADANALEFYENKISDAIEVHARSLQIETTKADDGNNVKVNEETPKPDNVDDEKTWPSSSAEVGNPVMALAFFLGRMVDSGAAVASGHNSSKSMSVNSPSTVLSARHCFLLEDPPGDNKPSRSKRRWSLEKSIVLKEKAMIDNEEVAYDNCNLKLPSDQATRAVHGSDGSTLKDKVLLSSELKKGISPHKSSQPIQELKNGGVSNDLPAENRLPQYIKSNLGETKNVNAVSDLCPQIRASL</sequence>
<keyword evidence="2" id="KW-0238">DNA-binding</keyword>
<feature type="compositionally biased region" description="Basic and acidic residues" evidence="5">
    <location>
        <begin position="258"/>
        <end position="280"/>
    </location>
</feature>
<keyword evidence="6" id="KW-0812">Transmembrane</keyword>
<dbReference type="Gene3D" id="1.10.10.60">
    <property type="entry name" value="Homeodomain-like"/>
    <property type="match status" value="1"/>
</dbReference>
<evidence type="ECO:0000256" key="3">
    <source>
        <dbReference type="ARBA" id="ARBA00023163"/>
    </source>
</evidence>
<evidence type="ECO:0000256" key="4">
    <source>
        <dbReference type="ARBA" id="ARBA00023242"/>
    </source>
</evidence>
<feature type="region of interest" description="Disordered" evidence="5">
    <location>
        <begin position="412"/>
        <end position="434"/>
    </location>
</feature>